<dbReference type="SUPFAM" id="SSF53254">
    <property type="entry name" value="Phosphoglycerate mutase-like"/>
    <property type="match status" value="1"/>
</dbReference>
<dbReference type="RefSeq" id="WP_009677342.1">
    <property type="nucleotide sequence ID" value="NZ_AEUD01000001.1"/>
</dbReference>
<sequence>MNSPARVRRILLIRHGQTAWSLAGRHTGRTDVGLTAAGEVQARALSGLPGRLGLVDPYVIASPRARALRTAELAGLAPDEISEGVAEWDYGRYEGITRAQIRADSQPGWTIWTHGAPGGESVDAMRERVDRAVAHVGEVLAQRDVVVVSHGHFSRSFVCRYLGWPIEYGASVDLPPAGSALLAEIDGERRLERLAGTEG</sequence>
<protein>
    <submittedName>
        <fullName evidence="3">Acid phosphatase</fullName>
    </submittedName>
</protein>
<dbReference type="InterPro" id="IPR013078">
    <property type="entry name" value="His_Pase_superF_clade-1"/>
</dbReference>
<organism evidence="3 4">
    <name type="scientific">Gordonia neofelifaecis NRRL B-59395</name>
    <dbReference type="NCBI Taxonomy" id="644548"/>
    <lineage>
        <taxon>Bacteria</taxon>
        <taxon>Bacillati</taxon>
        <taxon>Actinomycetota</taxon>
        <taxon>Actinomycetes</taxon>
        <taxon>Mycobacteriales</taxon>
        <taxon>Gordoniaceae</taxon>
        <taxon>Gordonia</taxon>
    </lineage>
</organism>
<dbReference type="CDD" id="cd07067">
    <property type="entry name" value="HP_PGM_like"/>
    <property type="match status" value="1"/>
</dbReference>
<evidence type="ECO:0000256" key="2">
    <source>
        <dbReference type="PIRSR" id="PIRSR613078-2"/>
    </source>
</evidence>
<keyword evidence="4" id="KW-1185">Reference proteome</keyword>
<name>F1YEE4_9ACTN</name>
<dbReference type="eggNOG" id="COG0406">
    <property type="taxonomic scope" value="Bacteria"/>
</dbReference>
<evidence type="ECO:0000313" key="3">
    <source>
        <dbReference type="EMBL" id="EGD56777.1"/>
    </source>
</evidence>
<dbReference type="Gene3D" id="3.40.50.1240">
    <property type="entry name" value="Phosphoglycerate mutase-like"/>
    <property type="match status" value="1"/>
</dbReference>
<gene>
    <name evidence="3" type="ORF">SCNU_00325</name>
</gene>
<reference evidence="3 4" key="1">
    <citation type="journal article" date="2011" name="J. Bacteriol.">
        <title>Draft Genome Sequence of Gordonia neofelifaecis NRRL B-59395, a Cholesterol-Degrading Actinomycete.</title>
        <authorList>
            <person name="Ge F."/>
            <person name="Li W."/>
            <person name="Chen G."/>
            <person name="Liu Y."/>
            <person name="Zhang G."/>
            <person name="Yong B."/>
            <person name="Wang Q."/>
            <person name="Wang N."/>
            <person name="Huang Z."/>
            <person name="Li W."/>
            <person name="Wang J."/>
            <person name="Wu C."/>
            <person name="Xie Q."/>
            <person name="Liu G."/>
        </authorList>
    </citation>
    <scope>NUCLEOTIDE SEQUENCE [LARGE SCALE GENOMIC DNA]</scope>
    <source>
        <strain evidence="3 4">NRRL B-59395</strain>
    </source>
</reference>
<dbReference type="AlphaFoldDB" id="F1YEE4"/>
<dbReference type="EMBL" id="AEUD01000001">
    <property type="protein sequence ID" value="EGD56777.1"/>
    <property type="molecule type" value="Genomic_DNA"/>
</dbReference>
<accession>F1YEE4</accession>
<dbReference type="PANTHER" id="PTHR48100">
    <property type="entry name" value="BROAD-SPECIFICITY PHOSPHATASE YOR283W-RELATED"/>
    <property type="match status" value="1"/>
</dbReference>
<evidence type="ECO:0000313" key="4">
    <source>
        <dbReference type="Proteomes" id="UP000035065"/>
    </source>
</evidence>
<proteinExistence type="predicted"/>
<dbReference type="Pfam" id="PF00300">
    <property type="entry name" value="His_Phos_1"/>
    <property type="match status" value="1"/>
</dbReference>
<dbReference type="Proteomes" id="UP000035065">
    <property type="component" value="Unassembled WGS sequence"/>
</dbReference>
<dbReference type="GO" id="GO:0016791">
    <property type="term" value="F:phosphatase activity"/>
    <property type="evidence" value="ECO:0007669"/>
    <property type="project" value="TreeGrafter"/>
</dbReference>
<dbReference type="InterPro" id="IPR050275">
    <property type="entry name" value="PGM_Phosphatase"/>
</dbReference>
<dbReference type="STRING" id="644548.SCNU_00325"/>
<dbReference type="InterPro" id="IPR029033">
    <property type="entry name" value="His_PPase_superfam"/>
</dbReference>
<dbReference type="SMART" id="SM00855">
    <property type="entry name" value="PGAM"/>
    <property type="match status" value="1"/>
</dbReference>
<dbReference type="PANTHER" id="PTHR48100:SF15">
    <property type="entry name" value="SEDOHEPTULOSE 1,7-BISPHOSPHATASE"/>
    <property type="match status" value="1"/>
</dbReference>
<evidence type="ECO:0000256" key="1">
    <source>
        <dbReference type="PIRSR" id="PIRSR613078-1"/>
    </source>
</evidence>
<feature type="binding site" evidence="2">
    <location>
        <begin position="87"/>
        <end position="90"/>
    </location>
    <ligand>
        <name>substrate</name>
    </ligand>
</feature>
<feature type="binding site" evidence="2">
    <location>
        <position position="66"/>
    </location>
    <ligand>
        <name>substrate</name>
    </ligand>
</feature>
<feature type="active site" description="Tele-phosphohistidine intermediate" evidence="1">
    <location>
        <position position="15"/>
    </location>
</feature>
<feature type="binding site" evidence="2">
    <location>
        <begin position="27"/>
        <end position="28"/>
    </location>
    <ligand>
        <name>substrate</name>
    </ligand>
</feature>
<feature type="active site" description="Proton donor/acceptor" evidence="1">
    <location>
        <position position="87"/>
    </location>
</feature>
<comment type="caution">
    <text evidence="3">The sequence shown here is derived from an EMBL/GenBank/DDBJ whole genome shotgun (WGS) entry which is preliminary data.</text>
</comment>